<dbReference type="GO" id="GO:0000155">
    <property type="term" value="F:phosphorelay sensor kinase activity"/>
    <property type="evidence" value="ECO:0007669"/>
    <property type="project" value="InterPro"/>
</dbReference>
<name>A0A644ZRP2_9ZZZZ</name>
<evidence type="ECO:0000259" key="1">
    <source>
        <dbReference type="Pfam" id="PF07475"/>
    </source>
</evidence>
<dbReference type="AlphaFoldDB" id="A0A644ZRP2"/>
<organism evidence="2">
    <name type="scientific">bioreactor metagenome</name>
    <dbReference type="NCBI Taxonomy" id="1076179"/>
    <lineage>
        <taxon>unclassified sequences</taxon>
        <taxon>metagenomes</taxon>
        <taxon>ecological metagenomes</taxon>
    </lineage>
</organism>
<dbReference type="GO" id="GO:0005524">
    <property type="term" value="F:ATP binding"/>
    <property type="evidence" value="ECO:0007669"/>
    <property type="project" value="InterPro"/>
</dbReference>
<comment type="caution">
    <text evidence="2">The sequence shown here is derived from an EMBL/GenBank/DDBJ whole genome shotgun (WGS) entry which is preliminary data.</text>
</comment>
<dbReference type="Pfam" id="PF07475">
    <property type="entry name" value="Hpr_kinase_C"/>
    <property type="match status" value="1"/>
</dbReference>
<sequence>MAVRQNKYSVFGLVIESELALPELLPGAGEADVRIVCGKVPAALAKPAVRTPWYEVATGQYLLKVDGIACYHVADGSVITIEPHPAAQTEDIRVFLFSSVFAALLQQREYLVLHGSAVVIAGKGVVLAGHSGSGKTAIALALYDRDCHFITDEFCAISKQNGKKVVYPGLPELHVWQDTLDKENREVSAYQPIRRGLKKYAVPIDDRFCAEAVELSNIVLLTHHKRDKVDWRLIEGGAKFEILLHNSYQPDVAKTMADKARQFQLYTAVATTNISQLTFNEQPYKAGEIANFLLKEVDR</sequence>
<dbReference type="InterPro" id="IPR011104">
    <property type="entry name" value="Hpr_kin/Pase_C"/>
</dbReference>
<reference evidence="2" key="1">
    <citation type="submission" date="2019-08" db="EMBL/GenBank/DDBJ databases">
        <authorList>
            <person name="Kucharzyk K."/>
            <person name="Murdoch R.W."/>
            <person name="Higgins S."/>
            <person name="Loffler F."/>
        </authorList>
    </citation>
    <scope>NUCLEOTIDE SEQUENCE</scope>
</reference>
<accession>A0A644ZRP2</accession>
<gene>
    <name evidence="2" type="ORF">SDC9_90307</name>
</gene>
<dbReference type="Gene3D" id="3.40.50.300">
    <property type="entry name" value="P-loop containing nucleotide triphosphate hydrolases"/>
    <property type="match status" value="1"/>
</dbReference>
<dbReference type="InterPro" id="IPR027417">
    <property type="entry name" value="P-loop_NTPase"/>
</dbReference>
<proteinExistence type="predicted"/>
<feature type="domain" description="HPr kinase/phosphorylase C-terminal" evidence="1">
    <location>
        <begin position="111"/>
        <end position="166"/>
    </location>
</feature>
<dbReference type="EMBL" id="VSSQ01010177">
    <property type="protein sequence ID" value="MPM43630.1"/>
    <property type="molecule type" value="Genomic_DNA"/>
</dbReference>
<evidence type="ECO:0000313" key="2">
    <source>
        <dbReference type="EMBL" id="MPM43630.1"/>
    </source>
</evidence>
<protein>
    <recommendedName>
        <fullName evidence="1">HPr kinase/phosphorylase C-terminal domain-containing protein</fullName>
    </recommendedName>
</protein>
<dbReference type="SUPFAM" id="SSF53795">
    <property type="entry name" value="PEP carboxykinase-like"/>
    <property type="match status" value="1"/>
</dbReference>
<dbReference type="GO" id="GO:0006109">
    <property type="term" value="P:regulation of carbohydrate metabolic process"/>
    <property type="evidence" value="ECO:0007669"/>
    <property type="project" value="InterPro"/>
</dbReference>